<evidence type="ECO:0000256" key="3">
    <source>
        <dbReference type="PROSITE-ProRule" id="PRU00221"/>
    </source>
</evidence>
<evidence type="ECO:0000256" key="1">
    <source>
        <dbReference type="ARBA" id="ARBA00022574"/>
    </source>
</evidence>
<dbReference type="PROSITE" id="PS50082">
    <property type="entry name" value="WD_REPEATS_2"/>
    <property type="match status" value="8"/>
</dbReference>
<feature type="domain" description="NACHT" evidence="4">
    <location>
        <begin position="66"/>
        <end position="212"/>
    </location>
</feature>
<dbReference type="InterPro" id="IPR019775">
    <property type="entry name" value="WD40_repeat_CS"/>
</dbReference>
<dbReference type="PROSITE" id="PS50294">
    <property type="entry name" value="WD_REPEATS_REGION"/>
    <property type="match status" value="8"/>
</dbReference>
<proteinExistence type="predicted"/>
<dbReference type="InterPro" id="IPR027417">
    <property type="entry name" value="P-loop_NTPase"/>
</dbReference>
<feature type="repeat" description="WD" evidence="3">
    <location>
        <begin position="648"/>
        <end position="689"/>
    </location>
</feature>
<dbReference type="SMART" id="SM00564">
    <property type="entry name" value="PQQ"/>
    <property type="match status" value="6"/>
</dbReference>
<reference evidence="6" key="1">
    <citation type="submission" date="2019-04" db="EMBL/GenBank/DDBJ databases">
        <title>Friends and foes A comparative genomics studyof 23 Aspergillus species from section Flavi.</title>
        <authorList>
            <consortium name="DOE Joint Genome Institute"/>
            <person name="Kjaerbolling I."/>
            <person name="Vesth T."/>
            <person name="Frisvad J.C."/>
            <person name="Nybo J.L."/>
            <person name="Theobald S."/>
            <person name="Kildgaard S."/>
            <person name="Isbrandt T."/>
            <person name="Kuo A."/>
            <person name="Sato A."/>
            <person name="Lyhne E.K."/>
            <person name="Kogle M.E."/>
            <person name="Wiebenga A."/>
            <person name="Kun R.S."/>
            <person name="Lubbers R.J."/>
            <person name="Makela M.R."/>
            <person name="Barry K."/>
            <person name="Chovatia M."/>
            <person name="Clum A."/>
            <person name="Daum C."/>
            <person name="Haridas S."/>
            <person name="He G."/>
            <person name="LaButti K."/>
            <person name="Lipzen A."/>
            <person name="Mondo S."/>
            <person name="Riley R."/>
            <person name="Salamov A."/>
            <person name="Simmons B.A."/>
            <person name="Magnuson J.K."/>
            <person name="Henrissat B."/>
            <person name="Mortensen U.H."/>
            <person name="Larsen T.O."/>
            <person name="Devries R.P."/>
            <person name="Grigoriev I.V."/>
            <person name="Machida M."/>
            <person name="Baker S.E."/>
            <person name="Andersen M.R."/>
        </authorList>
    </citation>
    <scope>NUCLEOTIDE SEQUENCE [LARGE SCALE GENOMIC DNA]</scope>
    <source>
        <strain evidence="6">CBS 130015</strain>
    </source>
</reference>
<dbReference type="InterPro" id="IPR056884">
    <property type="entry name" value="NPHP3-like_N"/>
</dbReference>
<dbReference type="PROSITE" id="PS50837">
    <property type="entry name" value="NACHT"/>
    <property type="match status" value="1"/>
</dbReference>
<feature type="repeat" description="WD" evidence="3">
    <location>
        <begin position="895"/>
        <end position="935"/>
    </location>
</feature>
<dbReference type="Proteomes" id="UP000325433">
    <property type="component" value="Unassembled WGS sequence"/>
</dbReference>
<dbReference type="PRINTS" id="PR00320">
    <property type="entry name" value="GPROTEINBRPT"/>
</dbReference>
<dbReference type="PANTHER" id="PTHR44129">
    <property type="entry name" value="WD REPEAT-CONTAINING PROTEIN POP1"/>
    <property type="match status" value="1"/>
</dbReference>
<feature type="repeat" description="WD" evidence="3">
    <location>
        <begin position="751"/>
        <end position="792"/>
    </location>
</feature>
<dbReference type="Pfam" id="PF24883">
    <property type="entry name" value="NPHP3_N"/>
    <property type="match status" value="1"/>
</dbReference>
<keyword evidence="2" id="KW-0677">Repeat</keyword>
<name>A0A5N6VD77_9EURO</name>
<dbReference type="Pfam" id="PF00400">
    <property type="entry name" value="WD40"/>
    <property type="match status" value="8"/>
</dbReference>
<dbReference type="Gene3D" id="2.130.10.10">
    <property type="entry name" value="YVTN repeat-like/Quinoprotein amine dehydrogenase"/>
    <property type="match status" value="5"/>
</dbReference>
<keyword evidence="6" id="KW-1185">Reference proteome</keyword>
<dbReference type="SUPFAM" id="SSF52540">
    <property type="entry name" value="P-loop containing nucleoside triphosphate hydrolases"/>
    <property type="match status" value="1"/>
</dbReference>
<evidence type="ECO:0000256" key="2">
    <source>
        <dbReference type="ARBA" id="ARBA00022737"/>
    </source>
</evidence>
<dbReference type="InterPro" id="IPR015943">
    <property type="entry name" value="WD40/YVTN_repeat-like_dom_sf"/>
</dbReference>
<dbReference type="InterPro" id="IPR020472">
    <property type="entry name" value="WD40_PAC1"/>
</dbReference>
<feature type="repeat" description="WD" evidence="3">
    <location>
        <begin position="690"/>
        <end position="731"/>
    </location>
</feature>
<dbReference type="CDD" id="cd00200">
    <property type="entry name" value="WD40"/>
    <property type="match status" value="1"/>
</dbReference>
<gene>
    <name evidence="5" type="ORF">BDV41DRAFT_146208</name>
</gene>
<sequence length="1044" mass="117428">MKELILLLRRKYISLLDKKVDLGRLHVAKGAAYNDYENQHTECLPGTRVDLLHNIDIWAKTSNGKCIFWLNGMAGTGKSTISRTVADRLKRQNLLAASFFFKRGEQDRGNAKLLFSTLAKQLGSTIPQLSPSIQRAIEEDPDISERMLREQFEKLILQPLLTNQGPTTTMIIVIDALDECDKEDDIQVILCLLPQVQKSSSTQLRFLLTSRPELPIRQGFTAVVDKYQDLILRKIPEPVIKHDIELYFKKKFAQLRQERSFSPGWPGDAIIRILVDRAVPLFISATTLYRFISDRKRSPETRLRAILSDEKNYASKMDTTYMPVLNQLLTGEDEQETQQLVNEFKNIVGVIILLATPVSVNTLSRLLDMEQTIIRIHLDLLHSVLDVPTKLDEPVRILHLSFRDFLLDNTKKGSRFWINEKEVHQKLTSQCFKIMQHRQCGLKKNICDLKHAGTQRSEIDRYTIAYCLPPDLHYACRYWAHHLLQSHDPANELNHAFSFMKMHFLHWIEAMSILDILSEAVGDIQKLQSAIQNDQNLEALEFFHDAWRFIMKNRQLAEIAPLQLYSSGLMFAPKSSVIRELFESELSTWRQLPTVDMTWGGELLALESHSAYVLSVAFSPDNQLLASSSQDSTIKLWDPNTGELRQTLKGHSASVLSVAFSSDGRLLASGSNDETIELWDPNTGELRHTLKGHCASVLSVAFSSDSQLLASGSQDRTIKLWDPNTGELRQTLNSHPVPFWSPDFSPEDQLLQGHSAPVYSVTFSPDGRLLASSSDDETIKLWDPNTGGLCHTLKGHSACVLSVAFSSDSQLLVSGSKDRVVKLWGLSTGELCQTFKGHSTSILSVAFSSNGQLLASGSQDTTIKLWDPNTGELRQTLNSYPLPLLPVFSPPGPLLKGYIYSVNSVAFSPDGRLLASSYNDTIKLWDLSTAELHQTVKGHSGQIWSVSFSPDGQLLASCSNKRIIKLWDPSTGELRETLKGHSGFVWTGTNTENLSVLENQWIDFQGRRMLWLPTDYRPTCLAFRSGILALGHSSGRVSFVSIFI</sequence>
<feature type="repeat" description="WD" evidence="3">
    <location>
        <begin position="835"/>
        <end position="876"/>
    </location>
</feature>
<dbReference type="AlphaFoldDB" id="A0A5N6VD77"/>
<dbReference type="InterPro" id="IPR007111">
    <property type="entry name" value="NACHT_NTPase"/>
</dbReference>
<evidence type="ECO:0000259" key="4">
    <source>
        <dbReference type="PROSITE" id="PS50837"/>
    </source>
</evidence>
<dbReference type="InterPro" id="IPR001680">
    <property type="entry name" value="WD40_rpt"/>
</dbReference>
<dbReference type="PROSITE" id="PS00678">
    <property type="entry name" value="WD_REPEATS_1"/>
    <property type="match status" value="1"/>
</dbReference>
<evidence type="ECO:0000313" key="6">
    <source>
        <dbReference type="Proteomes" id="UP000325433"/>
    </source>
</evidence>
<protein>
    <submittedName>
        <fullName evidence="5">Quinon protein alcohol dehydrogenase-like superfamily</fullName>
    </submittedName>
</protein>
<accession>A0A5N6VD77</accession>
<dbReference type="EMBL" id="ML738473">
    <property type="protein sequence ID" value="KAE8306283.1"/>
    <property type="molecule type" value="Genomic_DNA"/>
</dbReference>
<dbReference type="SMART" id="SM00320">
    <property type="entry name" value="WD40"/>
    <property type="match status" value="8"/>
</dbReference>
<organism evidence="5 6">
    <name type="scientific">Aspergillus transmontanensis</name>
    <dbReference type="NCBI Taxonomy" id="1034304"/>
    <lineage>
        <taxon>Eukaryota</taxon>
        <taxon>Fungi</taxon>
        <taxon>Dikarya</taxon>
        <taxon>Ascomycota</taxon>
        <taxon>Pezizomycotina</taxon>
        <taxon>Eurotiomycetes</taxon>
        <taxon>Eurotiomycetidae</taxon>
        <taxon>Eurotiales</taxon>
        <taxon>Aspergillaceae</taxon>
        <taxon>Aspergillus</taxon>
        <taxon>Aspergillus subgen. Circumdati</taxon>
    </lineage>
</organism>
<dbReference type="InterPro" id="IPR050349">
    <property type="entry name" value="WD_LIS1/nudF_dynein_reg"/>
</dbReference>
<evidence type="ECO:0000313" key="5">
    <source>
        <dbReference type="EMBL" id="KAE8306283.1"/>
    </source>
</evidence>
<dbReference type="InterPro" id="IPR018391">
    <property type="entry name" value="PQQ_b-propeller_rpt"/>
</dbReference>
<feature type="repeat" description="WD" evidence="3">
    <location>
        <begin position="793"/>
        <end position="834"/>
    </location>
</feature>
<dbReference type="InterPro" id="IPR011047">
    <property type="entry name" value="Quinoprotein_ADH-like_sf"/>
</dbReference>
<feature type="repeat" description="WD" evidence="3">
    <location>
        <begin position="936"/>
        <end position="977"/>
    </location>
</feature>
<dbReference type="SUPFAM" id="SSF50998">
    <property type="entry name" value="Quinoprotein alcohol dehydrogenase-like"/>
    <property type="match status" value="2"/>
</dbReference>
<keyword evidence="1 3" id="KW-0853">WD repeat</keyword>
<dbReference type="Gene3D" id="3.40.50.300">
    <property type="entry name" value="P-loop containing nucleotide triphosphate hydrolases"/>
    <property type="match status" value="1"/>
</dbReference>
<feature type="repeat" description="WD" evidence="3">
    <location>
        <begin position="606"/>
        <end position="647"/>
    </location>
</feature>